<feature type="transmembrane region" description="Helical" evidence="1">
    <location>
        <begin position="333"/>
        <end position="349"/>
    </location>
</feature>
<proteinExistence type="predicted"/>
<dbReference type="PANTHER" id="PTHR32063">
    <property type="match status" value="1"/>
</dbReference>
<dbReference type="EMBL" id="MEUB01000035">
    <property type="protein sequence ID" value="OGC21859.1"/>
    <property type="molecule type" value="Genomic_DNA"/>
</dbReference>
<accession>A0A1F4SN86</accession>
<dbReference type="Gene3D" id="3.30.70.1440">
    <property type="entry name" value="Multidrug efflux transporter AcrB pore domain"/>
    <property type="match status" value="1"/>
</dbReference>
<keyword evidence="1" id="KW-0812">Transmembrane</keyword>
<dbReference type="GO" id="GO:0042910">
    <property type="term" value="F:xenobiotic transmembrane transporter activity"/>
    <property type="evidence" value="ECO:0007669"/>
    <property type="project" value="TreeGrafter"/>
</dbReference>
<feature type="transmembrane region" description="Helical" evidence="1">
    <location>
        <begin position="992"/>
        <end position="1018"/>
    </location>
</feature>
<feature type="transmembrane region" description="Helical" evidence="1">
    <location>
        <begin position="863"/>
        <end position="882"/>
    </location>
</feature>
<feature type="transmembrane region" description="Helical" evidence="1">
    <location>
        <begin position="961"/>
        <end position="980"/>
    </location>
</feature>
<name>A0A1F4SN86_UNCSA</name>
<comment type="caution">
    <text evidence="2">The sequence shown here is derived from an EMBL/GenBank/DDBJ whole genome shotgun (WGS) entry which is preliminary data.</text>
</comment>
<feature type="transmembrane region" description="Helical" evidence="1">
    <location>
        <begin position="531"/>
        <end position="550"/>
    </location>
</feature>
<keyword evidence="1" id="KW-1133">Transmembrane helix</keyword>
<feature type="transmembrane region" description="Helical" evidence="1">
    <location>
        <begin position="463"/>
        <end position="487"/>
    </location>
</feature>
<dbReference type="PRINTS" id="PR00702">
    <property type="entry name" value="ACRIFLAVINRP"/>
</dbReference>
<keyword evidence="1" id="KW-0472">Membrane</keyword>
<organism evidence="2 3">
    <name type="scientific">candidate division WOR-1 bacterium RIFOXYB2_FULL_37_13</name>
    <dbReference type="NCBI Taxonomy" id="1802579"/>
    <lineage>
        <taxon>Bacteria</taxon>
        <taxon>Bacillati</taxon>
        <taxon>Saganbacteria</taxon>
    </lineage>
</organism>
<dbReference type="SUPFAM" id="SSF82866">
    <property type="entry name" value="Multidrug efflux transporter AcrB transmembrane domain"/>
    <property type="match status" value="2"/>
</dbReference>
<dbReference type="Gene3D" id="3.30.70.1320">
    <property type="entry name" value="Multidrug efflux transporter AcrB pore domain like"/>
    <property type="match status" value="1"/>
</dbReference>
<dbReference type="Gene3D" id="3.30.2090.10">
    <property type="entry name" value="Multidrug efflux transporter AcrB TolC docking domain, DN and DC subdomains"/>
    <property type="match status" value="2"/>
</dbReference>
<evidence type="ECO:0000313" key="2">
    <source>
        <dbReference type="EMBL" id="OGC21859.1"/>
    </source>
</evidence>
<dbReference type="InterPro" id="IPR027463">
    <property type="entry name" value="AcrB_DN_DC_subdom"/>
</dbReference>
<evidence type="ECO:0008006" key="4">
    <source>
        <dbReference type="Google" id="ProtNLM"/>
    </source>
</evidence>
<dbReference type="PANTHER" id="PTHR32063:SF0">
    <property type="entry name" value="SWARMING MOTILITY PROTEIN SWRC"/>
    <property type="match status" value="1"/>
</dbReference>
<dbReference type="SUPFAM" id="SSF82714">
    <property type="entry name" value="Multidrug efflux transporter AcrB TolC docking domain, DN and DC subdomains"/>
    <property type="match status" value="2"/>
</dbReference>
<dbReference type="AlphaFoldDB" id="A0A1F4SN86"/>
<feature type="transmembrane region" description="Helical" evidence="1">
    <location>
        <begin position="381"/>
        <end position="403"/>
    </location>
</feature>
<evidence type="ECO:0000313" key="3">
    <source>
        <dbReference type="Proteomes" id="UP000178417"/>
    </source>
</evidence>
<dbReference type="Pfam" id="PF00873">
    <property type="entry name" value="ACR_tran"/>
    <property type="match status" value="1"/>
</dbReference>
<feature type="transmembrane region" description="Helical" evidence="1">
    <location>
        <begin position="9"/>
        <end position="30"/>
    </location>
</feature>
<feature type="transmembrane region" description="Helical" evidence="1">
    <location>
        <begin position="915"/>
        <end position="940"/>
    </location>
</feature>
<feature type="transmembrane region" description="Helical" evidence="1">
    <location>
        <begin position="889"/>
        <end position="909"/>
    </location>
</feature>
<reference evidence="2 3" key="1">
    <citation type="journal article" date="2016" name="Nat. Commun.">
        <title>Thousands of microbial genomes shed light on interconnected biogeochemical processes in an aquifer system.</title>
        <authorList>
            <person name="Anantharaman K."/>
            <person name="Brown C.T."/>
            <person name="Hug L.A."/>
            <person name="Sharon I."/>
            <person name="Castelle C.J."/>
            <person name="Probst A.J."/>
            <person name="Thomas B.C."/>
            <person name="Singh A."/>
            <person name="Wilkins M.J."/>
            <person name="Karaoz U."/>
            <person name="Brodie E.L."/>
            <person name="Williams K.H."/>
            <person name="Hubbard S.S."/>
            <person name="Banfield J.F."/>
        </authorList>
    </citation>
    <scope>NUCLEOTIDE SEQUENCE [LARGE SCALE GENOMIC DNA]</scope>
</reference>
<evidence type="ECO:0000256" key="1">
    <source>
        <dbReference type="SAM" id="Phobius"/>
    </source>
</evidence>
<feature type="transmembrane region" description="Helical" evidence="1">
    <location>
        <begin position="356"/>
        <end position="375"/>
    </location>
</feature>
<dbReference type="InterPro" id="IPR001036">
    <property type="entry name" value="Acrflvin-R"/>
</dbReference>
<sequence>MIKLFVNRPLFTTAIFFIILLIGFFCLRNLPLDFLPNIEIPTLTIITPYPGASAEDIEISVTKVIEDSVATVPNIDKITSDSSENISIVTIAFKWGANLDSASADVRDKMDAIRAKLPDDIQPPTILKFDLSQIPVLILGISAGQSYDKLFNLADKKISPALKKIQGVGTVSIRGGLVRQINVDIDRHRIEAYHLSLLQVNSALQGANLSIPAGSIKSQNLEYGVRIPGEYKNISEILNTIVGNFSGRDIFLSDIAEVTDSFKDEDSVTEVDGKPGIMLMIQKQSGANTVKVVEETQKELNKIKEELPPDLEITVIQDTAEVIKRQINELQTTLYWSFLFVILTVLFFLRNMRGSFIISLAIPFSLIAAFIYLYISGASINIISLAAIIIAVGIVVDDAIVILENIYRHKDKKGEQAKEAAIYGAIEVSSAVIASTTTNMVIFFPMLVVGGFIGIFFKELSLTIIVVMGMSLVTALSLVPMLSSKFLSINKKEKLKRHFLENFIDKSEGIFEYFETQYKKALEWALTKRKMVLISCALIFVFSMFLFPVVGTEFFPEQDTGSFSANVFMPPGTRMELTAKAMREIEKKVKEQIPELQYILVTAGSGSQLGLSAKSGANFGNLFVKVVPLSERTRTLKELERVVANIALSVPGLKSVDFNASGANQMTGGGKPVSVELYGADFDVIDKFADELKLKIEKIPGVVDPSLSREKANPEYAVNVDREKAADLGLSLAEIGIIARGNIYGTVVSKFREGGDEYDIFTRLKAEDRKTLDDIKNTMITTRTGKNITLGNIAKIEEKNGPQVIQRKNQQRLVMVEADYFGRPLGDIISDVRAIISKMTVPSDLSVKIGGNAEQMQESFSSLFMAFFLGIALLYLVMVAQFESFLDPLIIMFAIPFAVIGVVWGLFFAGVPFGVMPFVGLIMVAGIAVKNSIVLVDYINILRARGIEIKEAIAEAGRTRLRPILMTSSTTVLGLLPILLNNGEGSGFWKPLAISVMGGLTVSATISLIFVPTLYFVLESFLLKNKGREIR</sequence>
<dbReference type="Gene3D" id="3.30.70.1430">
    <property type="entry name" value="Multidrug efflux transporter AcrB pore domain"/>
    <property type="match status" value="2"/>
</dbReference>
<dbReference type="STRING" id="1802579.A2310_01075"/>
<gene>
    <name evidence="2" type="ORF">A2310_01075</name>
</gene>
<dbReference type="GO" id="GO:0005886">
    <property type="term" value="C:plasma membrane"/>
    <property type="evidence" value="ECO:0007669"/>
    <property type="project" value="TreeGrafter"/>
</dbReference>
<dbReference type="Gene3D" id="1.20.1640.10">
    <property type="entry name" value="Multidrug efflux transporter AcrB transmembrane domain"/>
    <property type="match status" value="2"/>
</dbReference>
<dbReference type="Proteomes" id="UP000178417">
    <property type="component" value="Unassembled WGS sequence"/>
</dbReference>
<dbReference type="SUPFAM" id="SSF82693">
    <property type="entry name" value="Multidrug efflux transporter AcrB pore domain, PN1, PN2, PC1 and PC2 subdomains"/>
    <property type="match status" value="3"/>
</dbReference>
<protein>
    <recommendedName>
        <fullName evidence="4">Acriflavin resistance protein</fullName>
    </recommendedName>
</protein>